<evidence type="ECO:0000259" key="1">
    <source>
        <dbReference type="SMART" id="SM00933"/>
    </source>
</evidence>
<dbReference type="InterPro" id="IPR018977">
    <property type="entry name" value="NurA_domain"/>
</dbReference>
<reference evidence="2 3" key="1">
    <citation type="journal article" date="2015" name="Genome Announc.">
        <title>Draft Genome Sequence of Filamentous Marine Cyanobacterium Lyngbya confervoides Strain BDU141951.</title>
        <authorList>
            <person name="Chandrababunaidu M.M."/>
            <person name="Sen D."/>
            <person name="Tripathy S."/>
        </authorList>
    </citation>
    <scope>NUCLEOTIDE SEQUENCE [LARGE SCALE GENOMIC DNA]</scope>
    <source>
        <strain evidence="2 3">BDU141951</strain>
    </source>
</reference>
<dbReference type="EMBL" id="JTHE03000048">
    <property type="protein sequence ID" value="MCM1982951.1"/>
    <property type="molecule type" value="Genomic_DNA"/>
</dbReference>
<evidence type="ECO:0000313" key="3">
    <source>
        <dbReference type="Proteomes" id="UP000031561"/>
    </source>
</evidence>
<keyword evidence="3" id="KW-1185">Reference proteome</keyword>
<accession>A0ABD4T2U9</accession>
<proteinExistence type="predicted"/>
<name>A0ABD4T2U9_9CYAN</name>
<organism evidence="2 3">
    <name type="scientific">Lyngbya confervoides BDU141951</name>
    <dbReference type="NCBI Taxonomy" id="1574623"/>
    <lineage>
        <taxon>Bacteria</taxon>
        <taxon>Bacillati</taxon>
        <taxon>Cyanobacteriota</taxon>
        <taxon>Cyanophyceae</taxon>
        <taxon>Oscillatoriophycideae</taxon>
        <taxon>Oscillatoriales</taxon>
        <taxon>Microcoleaceae</taxon>
        <taxon>Lyngbya</taxon>
    </lineage>
</organism>
<sequence length="394" mass="45446">MPLKPSDVLAILQEKQAEFTLFNRDASQELRRYRQAVAELSRQPMESLQSRLDPISCTGARPLERKERSPHWIIPTQLQWESREESLAWVRDQLTGVTTFSVDGSQIFPSKDLSLPVALVQIGWFENPHRGDASYCKDVRVNVVSPVELQQNASHRPADRQVNMVRFAMEVDRHVEFMEAHAHQSNCLTFVDGSLVASFAEVLDIECRRFYAQQCLKLLRASETYRVPLVGYIDTSNARDLVTMVAHLADLAEAQTLLDTQLFGNRMAWGDRTPLFLCNRQGAARTQGILSQYEEQAQNITFTYLKTHEGRPVRLELPRWIFEAGLLETVLNYVRSEVIIGRGYPYVIETADQVAVLRSQDRQLFFRLLQDWARAQDLDLRFSRKMISKAFRRR</sequence>
<gene>
    <name evidence="2" type="ORF">QQ91_0008960</name>
</gene>
<dbReference type="RefSeq" id="WP_166281693.1">
    <property type="nucleotide sequence ID" value="NZ_JTHE03000048.1"/>
</dbReference>
<dbReference type="SMART" id="SM00933">
    <property type="entry name" value="NurA"/>
    <property type="match status" value="1"/>
</dbReference>
<protein>
    <submittedName>
        <fullName evidence="2">DNA double-strand break repair nuclease NurA</fullName>
    </submittedName>
</protein>
<evidence type="ECO:0000313" key="2">
    <source>
        <dbReference type="EMBL" id="MCM1982951.1"/>
    </source>
</evidence>
<dbReference type="Proteomes" id="UP000031561">
    <property type="component" value="Unassembled WGS sequence"/>
</dbReference>
<comment type="caution">
    <text evidence="2">The sequence shown here is derived from an EMBL/GenBank/DDBJ whole genome shotgun (WGS) entry which is preliminary data.</text>
</comment>
<feature type="domain" description="NurA" evidence="1">
    <location>
        <begin position="97"/>
        <end position="357"/>
    </location>
</feature>
<dbReference type="Pfam" id="PF09376">
    <property type="entry name" value="NurA"/>
    <property type="match status" value="1"/>
</dbReference>
<dbReference type="AlphaFoldDB" id="A0ABD4T2U9"/>